<comment type="similarity">
    <text evidence="1">Belongs to the bacterial ribosomal protein bS6 family.</text>
</comment>
<keyword evidence="4" id="KW-0689">Ribosomal protein</keyword>
<dbReference type="GO" id="GO:0003735">
    <property type="term" value="F:structural constituent of ribosome"/>
    <property type="evidence" value="ECO:0007669"/>
    <property type="project" value="InterPro"/>
</dbReference>
<dbReference type="GO" id="GO:0015935">
    <property type="term" value="C:small ribosomal subunit"/>
    <property type="evidence" value="ECO:0007669"/>
    <property type="project" value="TreeGrafter"/>
</dbReference>
<feature type="region of interest" description="Disordered" evidence="6">
    <location>
        <begin position="229"/>
        <end position="375"/>
    </location>
</feature>
<evidence type="ECO:0000256" key="6">
    <source>
        <dbReference type="SAM" id="MobiDB-lite"/>
    </source>
</evidence>
<proteinExistence type="inferred from homology"/>
<keyword evidence="8" id="KW-1185">Reference proteome</keyword>
<dbReference type="SUPFAM" id="SSF54995">
    <property type="entry name" value="Ribosomal protein S6"/>
    <property type="match status" value="1"/>
</dbReference>
<dbReference type="PANTHER" id="PTHR21011">
    <property type="entry name" value="MITOCHONDRIAL 28S RIBOSOMAL PROTEIN S6"/>
    <property type="match status" value="1"/>
</dbReference>
<comment type="caution">
    <text evidence="7">The sequence shown here is derived from an EMBL/GenBank/DDBJ whole genome shotgun (WGS) entry which is preliminary data.</text>
</comment>
<dbReference type="Proteomes" id="UP000626092">
    <property type="component" value="Unassembled WGS sequence"/>
</dbReference>
<name>A0A834LTI1_RHOSS</name>
<dbReference type="GO" id="GO:0006412">
    <property type="term" value="P:translation"/>
    <property type="evidence" value="ECO:0007669"/>
    <property type="project" value="InterPro"/>
</dbReference>
<dbReference type="FunFam" id="3.30.70.60:FF:000002">
    <property type="entry name" value="30S ribosomal protein S6"/>
    <property type="match status" value="1"/>
</dbReference>
<evidence type="ECO:0000256" key="4">
    <source>
        <dbReference type="ARBA" id="ARBA00022980"/>
    </source>
</evidence>
<dbReference type="Gene3D" id="3.30.70.60">
    <property type="match status" value="1"/>
</dbReference>
<dbReference type="InterPro" id="IPR035980">
    <property type="entry name" value="Ribosomal_bS6_sf"/>
</dbReference>
<accession>A0A834LTI1</accession>
<evidence type="ECO:0000313" key="7">
    <source>
        <dbReference type="EMBL" id="KAF7146352.1"/>
    </source>
</evidence>
<keyword evidence="5" id="KW-0687">Ribonucleoprotein</keyword>
<dbReference type="OrthoDB" id="669828at2759"/>
<dbReference type="PROSITE" id="PS01048">
    <property type="entry name" value="RIBOSOMAL_S6"/>
    <property type="match status" value="1"/>
</dbReference>
<dbReference type="InterPro" id="IPR000529">
    <property type="entry name" value="Ribosomal_bS6"/>
</dbReference>
<dbReference type="Pfam" id="PF01250">
    <property type="entry name" value="Ribosomal_S6"/>
    <property type="match status" value="1"/>
</dbReference>
<reference evidence="7" key="1">
    <citation type="submission" date="2019-11" db="EMBL/GenBank/DDBJ databases">
        <authorList>
            <person name="Liu Y."/>
            <person name="Hou J."/>
            <person name="Li T.-Q."/>
            <person name="Guan C.-H."/>
            <person name="Wu X."/>
            <person name="Wu H.-Z."/>
            <person name="Ling F."/>
            <person name="Zhang R."/>
            <person name="Shi X.-G."/>
            <person name="Ren J.-P."/>
            <person name="Chen E.-F."/>
            <person name="Sun J.-M."/>
        </authorList>
    </citation>
    <scope>NUCLEOTIDE SEQUENCE</scope>
    <source>
        <strain evidence="7">Adult_tree_wgs_1</strain>
        <tissue evidence="7">Leaves</tissue>
    </source>
</reference>
<protein>
    <recommendedName>
        <fullName evidence="9">Ribosomal protein S6</fullName>
    </recommendedName>
</protein>
<sequence>MEILGCSSLVTTASLSSNLASYGGFSGKRNSFLVLGSNGHSSLSLFSSQKTSLRLRKSVILAAKKDNKRSDKKPNTHSFIVKPDEAGSFPEAVLLKEKKVQEDGRLLPEFADDEERELFEQLNLELESALNLEQMRHYEVVYAIHEDHAKEVESVNLKVQEFIKEKKGRIWRFNDWGMRRLAYKIKKARNAHYILMNFELEATSINDFKNMLDKDERVIRHLVIKKDEAETKECPPPPEFHTLLAGMDDDDDDDDDDDAYDDEDDDNDEEDDVVDETYDDEDDEEDDDVDETYDLDHEDEDDDMDDTHEDSADEEEEEEEEEEEIDGDGNDIEGEKGLMNVEDYIEGYRESRKSKKPSKSSRVGSKKLRPKKVGR</sequence>
<feature type="compositionally biased region" description="Acidic residues" evidence="6">
    <location>
        <begin position="247"/>
        <end position="332"/>
    </location>
</feature>
<evidence type="ECO:0000313" key="8">
    <source>
        <dbReference type="Proteomes" id="UP000626092"/>
    </source>
</evidence>
<dbReference type="InterPro" id="IPR020814">
    <property type="entry name" value="Ribosomal_S6_plastid/chlpt"/>
</dbReference>
<keyword evidence="3" id="KW-0694">RNA-binding</keyword>
<dbReference type="GO" id="GO:0005737">
    <property type="term" value="C:cytoplasm"/>
    <property type="evidence" value="ECO:0007669"/>
    <property type="project" value="UniProtKB-ARBA"/>
</dbReference>
<feature type="compositionally biased region" description="Basic residues" evidence="6">
    <location>
        <begin position="352"/>
        <end position="375"/>
    </location>
</feature>
<dbReference type="PANTHER" id="PTHR21011:SF1">
    <property type="entry name" value="SMALL RIBOSOMAL SUBUNIT PROTEIN BS6M"/>
    <property type="match status" value="1"/>
</dbReference>
<dbReference type="AlphaFoldDB" id="A0A834LTI1"/>
<evidence type="ECO:0000256" key="2">
    <source>
        <dbReference type="ARBA" id="ARBA00022730"/>
    </source>
</evidence>
<dbReference type="CDD" id="cd00473">
    <property type="entry name" value="bS6"/>
    <property type="match status" value="1"/>
</dbReference>
<evidence type="ECO:0008006" key="9">
    <source>
        <dbReference type="Google" id="ProtNLM"/>
    </source>
</evidence>
<dbReference type="GO" id="GO:0070181">
    <property type="term" value="F:small ribosomal subunit rRNA binding"/>
    <property type="evidence" value="ECO:0007669"/>
    <property type="project" value="TreeGrafter"/>
</dbReference>
<keyword evidence="2" id="KW-0699">rRNA-binding</keyword>
<dbReference type="EMBL" id="WJXA01000004">
    <property type="protein sequence ID" value="KAF7146352.1"/>
    <property type="molecule type" value="Genomic_DNA"/>
</dbReference>
<evidence type="ECO:0000256" key="5">
    <source>
        <dbReference type="ARBA" id="ARBA00023274"/>
    </source>
</evidence>
<dbReference type="InterPro" id="IPR020815">
    <property type="entry name" value="Ribosomal_bS6_CS"/>
</dbReference>
<evidence type="ECO:0000256" key="3">
    <source>
        <dbReference type="ARBA" id="ARBA00022884"/>
    </source>
</evidence>
<gene>
    <name evidence="7" type="ORF">RHSIM_Rhsim04G0242100</name>
</gene>
<evidence type="ECO:0000256" key="1">
    <source>
        <dbReference type="ARBA" id="ARBA00009512"/>
    </source>
</evidence>
<dbReference type="HAMAP" id="MF_00360">
    <property type="entry name" value="Ribosomal_bS6"/>
    <property type="match status" value="1"/>
</dbReference>
<dbReference type="NCBIfam" id="TIGR00166">
    <property type="entry name" value="S6"/>
    <property type="match status" value="1"/>
</dbReference>
<dbReference type="InterPro" id="IPR014717">
    <property type="entry name" value="Transl_elong_EF1B/ribsomal_bS6"/>
</dbReference>
<organism evidence="7 8">
    <name type="scientific">Rhododendron simsii</name>
    <name type="common">Sims's rhododendron</name>
    <dbReference type="NCBI Taxonomy" id="118357"/>
    <lineage>
        <taxon>Eukaryota</taxon>
        <taxon>Viridiplantae</taxon>
        <taxon>Streptophyta</taxon>
        <taxon>Embryophyta</taxon>
        <taxon>Tracheophyta</taxon>
        <taxon>Spermatophyta</taxon>
        <taxon>Magnoliopsida</taxon>
        <taxon>eudicotyledons</taxon>
        <taxon>Gunneridae</taxon>
        <taxon>Pentapetalae</taxon>
        <taxon>asterids</taxon>
        <taxon>Ericales</taxon>
        <taxon>Ericaceae</taxon>
        <taxon>Ericoideae</taxon>
        <taxon>Rhodoreae</taxon>
        <taxon>Rhododendron</taxon>
    </lineage>
</organism>